<dbReference type="GO" id="GO:0016020">
    <property type="term" value="C:membrane"/>
    <property type="evidence" value="ECO:0007669"/>
    <property type="project" value="UniProtKB-SubCell"/>
</dbReference>
<dbReference type="AlphaFoldDB" id="A0A2V1DRR2"/>
<comment type="subcellular location">
    <subcellularLocation>
        <location evidence="2">Endoplasmic reticulum</location>
    </subcellularLocation>
    <subcellularLocation>
        <location evidence="3">Membrane</location>
    </subcellularLocation>
    <subcellularLocation>
        <location evidence="1">Mitochondrion</location>
    </subcellularLocation>
</comment>
<evidence type="ECO:0000256" key="4">
    <source>
        <dbReference type="ARBA" id="ARBA00022824"/>
    </source>
</evidence>
<organism evidence="7 8">
    <name type="scientific">Periconia macrospinosa</name>
    <dbReference type="NCBI Taxonomy" id="97972"/>
    <lineage>
        <taxon>Eukaryota</taxon>
        <taxon>Fungi</taxon>
        <taxon>Dikarya</taxon>
        <taxon>Ascomycota</taxon>
        <taxon>Pezizomycotina</taxon>
        <taxon>Dothideomycetes</taxon>
        <taxon>Pleosporomycetidae</taxon>
        <taxon>Pleosporales</taxon>
        <taxon>Massarineae</taxon>
        <taxon>Periconiaceae</taxon>
        <taxon>Periconia</taxon>
    </lineage>
</organism>
<keyword evidence="6" id="KW-0472">Membrane</keyword>
<evidence type="ECO:0000313" key="7">
    <source>
        <dbReference type="EMBL" id="PVI00676.1"/>
    </source>
</evidence>
<dbReference type="PANTHER" id="PTHR48182">
    <property type="entry name" value="PROTEIN SERAC1"/>
    <property type="match status" value="1"/>
</dbReference>
<gene>
    <name evidence="7" type="ORF">DM02DRAFT_385125</name>
</gene>
<dbReference type="OrthoDB" id="4741884at2759"/>
<dbReference type="GO" id="GO:0005783">
    <property type="term" value="C:endoplasmic reticulum"/>
    <property type="evidence" value="ECO:0007669"/>
    <property type="project" value="UniProtKB-SubCell"/>
</dbReference>
<evidence type="ECO:0000313" key="8">
    <source>
        <dbReference type="Proteomes" id="UP000244855"/>
    </source>
</evidence>
<keyword evidence="5" id="KW-0496">Mitochondrion</keyword>
<name>A0A2V1DRR2_9PLEO</name>
<evidence type="ECO:0000256" key="3">
    <source>
        <dbReference type="ARBA" id="ARBA00004370"/>
    </source>
</evidence>
<dbReference type="EMBL" id="KZ805369">
    <property type="protein sequence ID" value="PVI00676.1"/>
    <property type="molecule type" value="Genomic_DNA"/>
</dbReference>
<keyword evidence="8" id="KW-1185">Reference proteome</keyword>
<accession>A0A2V1DRR2</accession>
<proteinExistence type="predicted"/>
<keyword evidence="4" id="KW-0256">Endoplasmic reticulum</keyword>
<evidence type="ECO:0000256" key="6">
    <source>
        <dbReference type="ARBA" id="ARBA00023136"/>
    </source>
</evidence>
<dbReference type="Proteomes" id="UP000244855">
    <property type="component" value="Unassembled WGS sequence"/>
</dbReference>
<reference evidence="7 8" key="1">
    <citation type="journal article" date="2018" name="Sci. Rep.">
        <title>Comparative genomics provides insights into the lifestyle and reveals functional heterogeneity of dark septate endophytic fungi.</title>
        <authorList>
            <person name="Knapp D.G."/>
            <person name="Nemeth J.B."/>
            <person name="Barry K."/>
            <person name="Hainaut M."/>
            <person name="Henrissat B."/>
            <person name="Johnson J."/>
            <person name="Kuo A."/>
            <person name="Lim J.H.P."/>
            <person name="Lipzen A."/>
            <person name="Nolan M."/>
            <person name="Ohm R.A."/>
            <person name="Tamas L."/>
            <person name="Grigoriev I.V."/>
            <person name="Spatafora J.W."/>
            <person name="Nagy L.G."/>
            <person name="Kovacs G.M."/>
        </authorList>
    </citation>
    <scope>NUCLEOTIDE SEQUENCE [LARGE SCALE GENOMIC DNA]</scope>
    <source>
        <strain evidence="7 8">DSE2036</strain>
    </source>
</reference>
<dbReference type="GO" id="GO:0005739">
    <property type="term" value="C:mitochondrion"/>
    <property type="evidence" value="ECO:0007669"/>
    <property type="project" value="UniProtKB-SubCell"/>
</dbReference>
<evidence type="ECO:0000256" key="1">
    <source>
        <dbReference type="ARBA" id="ARBA00004173"/>
    </source>
</evidence>
<evidence type="ECO:0000256" key="2">
    <source>
        <dbReference type="ARBA" id="ARBA00004240"/>
    </source>
</evidence>
<protein>
    <submittedName>
        <fullName evidence="7">Uncharacterized protein</fullName>
    </submittedName>
</protein>
<sequence length="127" mass="14388">MYTDFLGLRVIWPPDGTRPPTHDHDIVFVHDISNGSISDWEDESGVCWPAEHLSLDLKNTRILAFGYDSNDSGVRSDGLYQGGLVFNHGQNLWTALMTFAKMSDRVGLSYLPQSTSQLNLYSRHRFL</sequence>
<dbReference type="PANTHER" id="PTHR48182:SF2">
    <property type="entry name" value="PROTEIN SERAC1"/>
    <property type="match status" value="1"/>
</dbReference>
<evidence type="ECO:0000256" key="5">
    <source>
        <dbReference type="ARBA" id="ARBA00023128"/>
    </source>
</evidence>
<dbReference type="InterPro" id="IPR052374">
    <property type="entry name" value="SERAC1"/>
</dbReference>